<evidence type="ECO:0000313" key="6">
    <source>
        <dbReference type="EMBL" id="EER42996.1"/>
    </source>
</evidence>
<dbReference type="OrthoDB" id="4182640at2759"/>
<dbReference type="EMBL" id="GG692421">
    <property type="protein sequence ID" value="EER42996.1"/>
    <property type="molecule type" value="Genomic_DNA"/>
</dbReference>
<dbReference type="PANTHER" id="PTHR47785">
    <property type="entry name" value="ZN(II)2CYS6 TRANSCRIPTION FACTOR (EUROFUNG)-RELATED-RELATED"/>
    <property type="match status" value="1"/>
</dbReference>
<name>C6H9L3_AJECH</name>
<dbReference type="AlphaFoldDB" id="C6H9L3"/>
<keyword evidence="1" id="KW-0805">Transcription regulation</keyword>
<dbReference type="OMA" id="RHIIYRP"/>
<dbReference type="InterPro" id="IPR001138">
    <property type="entry name" value="Zn2Cys6_DnaBD"/>
</dbReference>
<dbReference type="GO" id="GO:0000981">
    <property type="term" value="F:DNA-binding transcription factor activity, RNA polymerase II-specific"/>
    <property type="evidence" value="ECO:0007669"/>
    <property type="project" value="InterPro"/>
</dbReference>
<gene>
    <name evidence="6" type="ORF">HCDG_02894</name>
</gene>
<dbReference type="Gene3D" id="4.10.240.10">
    <property type="entry name" value="Zn(2)-C6 fungal-type DNA-binding domain"/>
    <property type="match status" value="1"/>
</dbReference>
<dbReference type="Pfam" id="PF00172">
    <property type="entry name" value="Zn_clus"/>
    <property type="match status" value="1"/>
</dbReference>
<organism evidence="6 7">
    <name type="scientific">Ajellomyces capsulatus (strain H143)</name>
    <name type="common">Darling's disease fungus</name>
    <name type="synonym">Histoplasma capsulatum</name>
    <dbReference type="NCBI Taxonomy" id="544712"/>
    <lineage>
        <taxon>Eukaryota</taxon>
        <taxon>Fungi</taxon>
        <taxon>Dikarya</taxon>
        <taxon>Ascomycota</taxon>
        <taxon>Pezizomycotina</taxon>
        <taxon>Eurotiomycetes</taxon>
        <taxon>Eurotiomycetidae</taxon>
        <taxon>Onygenales</taxon>
        <taxon>Ajellomycetaceae</taxon>
        <taxon>Histoplasma</taxon>
    </lineage>
</organism>
<evidence type="ECO:0000256" key="3">
    <source>
        <dbReference type="ARBA" id="ARBA00023163"/>
    </source>
</evidence>
<evidence type="ECO:0000256" key="4">
    <source>
        <dbReference type="ARBA" id="ARBA00023242"/>
    </source>
</evidence>
<accession>C6H9L3</accession>
<dbReference type="InterPro" id="IPR036864">
    <property type="entry name" value="Zn2-C6_fun-type_DNA-bd_sf"/>
</dbReference>
<dbReference type="GO" id="GO:0003677">
    <property type="term" value="F:DNA binding"/>
    <property type="evidence" value="ECO:0007669"/>
    <property type="project" value="UniProtKB-KW"/>
</dbReference>
<dbReference type="VEuPathDB" id="FungiDB:HCDG_02894"/>
<proteinExistence type="predicted"/>
<dbReference type="Proteomes" id="UP000002624">
    <property type="component" value="Unassembled WGS sequence"/>
</dbReference>
<evidence type="ECO:0000256" key="2">
    <source>
        <dbReference type="ARBA" id="ARBA00023125"/>
    </source>
</evidence>
<feature type="domain" description="Zn(2)-C6 fungal-type" evidence="5">
    <location>
        <begin position="74"/>
        <end position="99"/>
    </location>
</feature>
<dbReference type="InterPro" id="IPR053181">
    <property type="entry name" value="EcdB-like_regulator"/>
</dbReference>
<dbReference type="GO" id="GO:0008270">
    <property type="term" value="F:zinc ion binding"/>
    <property type="evidence" value="ECO:0007669"/>
    <property type="project" value="InterPro"/>
</dbReference>
<protein>
    <recommendedName>
        <fullName evidence="5">Zn(2)-C6 fungal-type domain-containing protein</fullName>
    </recommendedName>
</protein>
<sequence length="619" mass="68584">MAHSECCWSSELALDQESLSDACSKSQGQNRMVKANLHPSTLRGLQQKRQSQKRRIKKTNVIDCCRKLTFFLVRKRRCDGSKPVCGNCSEAEAECRYQELPIQSTMTDSVLHSLESPAIPSAISRRLDSIESLLKSHSEAIAAISQQQQVLDALCSPQEILDAQAVPTDAIIIEPPIPDPSRVDRLNLTSPLRNTHSSPSSIAGVSPEFNTAQVGRSANLFAPFTAPPKHQTSPVYSLLKLPVIRSLVGELPEDHFFSIESRHVPPAPSAWILSQAELPDIEREVTDRLVNTFFSDIHPCHPILDRDAFFAMYENVMSDGLGLGLHSAFCLVVFALGAVASEAAAVDPQEQYWEPALKYLQPALKILMAESVFSFGTDLHDYLTELKLPPSGIETLVDDMALPKAGNPSDREGLSYLAEISMRSLLNRVLSSLPNEFESGQLSEESEATGAITVASELDQQLLLWYDSVPEMMKPTLGVGPTADGRERILRIRYYQARYIIHRQFVVYSASLPEDREPSPKVLEEAQVCIESCRLYLQNTGEILKKPSQYTWTLAQSSLDAALVLTTASLSRHLKDLVPDILPLQQLLIDNIARWAAPESSFESILCILGDIVGKQQFH</sequence>
<dbReference type="HOGENOM" id="CLU_004835_3_0_1"/>
<keyword evidence="4" id="KW-0539">Nucleus</keyword>
<dbReference type="CDD" id="cd12148">
    <property type="entry name" value="fungal_TF_MHR"/>
    <property type="match status" value="1"/>
</dbReference>
<reference evidence="7" key="1">
    <citation type="submission" date="2009-05" db="EMBL/GenBank/DDBJ databases">
        <title>The genome sequence of Ajellomyces capsulatus strain H143.</title>
        <authorList>
            <person name="Champion M."/>
            <person name="Cuomo C.A."/>
            <person name="Ma L.-J."/>
            <person name="Henn M.R."/>
            <person name="Sil A."/>
            <person name="Goldman B."/>
            <person name="Young S.K."/>
            <person name="Kodira C.D."/>
            <person name="Zeng Q."/>
            <person name="Koehrsen M."/>
            <person name="Alvarado L."/>
            <person name="Berlin A.M."/>
            <person name="Borenstein D."/>
            <person name="Chen Z."/>
            <person name="Engels R."/>
            <person name="Freedman E."/>
            <person name="Gellesch M."/>
            <person name="Goldberg J."/>
            <person name="Griggs A."/>
            <person name="Gujja S."/>
            <person name="Heiman D.I."/>
            <person name="Hepburn T.A."/>
            <person name="Howarth C."/>
            <person name="Jen D."/>
            <person name="Larson L."/>
            <person name="Lewis B."/>
            <person name="Mehta T."/>
            <person name="Park D."/>
            <person name="Pearson M."/>
            <person name="Roberts A."/>
            <person name="Saif S."/>
            <person name="Shea T.D."/>
            <person name="Shenoy N."/>
            <person name="Sisk P."/>
            <person name="Stolte C."/>
            <person name="Sykes S."/>
            <person name="Walk T."/>
            <person name="White J."/>
            <person name="Yandava C."/>
            <person name="Klein B."/>
            <person name="McEwen J.G."/>
            <person name="Puccia R."/>
            <person name="Goldman G.H."/>
            <person name="Felipe M.S."/>
            <person name="Nino-Vega G."/>
            <person name="San-Blas G."/>
            <person name="Taylor J.W."/>
            <person name="Mendoza L."/>
            <person name="Galagan J.E."/>
            <person name="Nusbaum C."/>
            <person name="Birren B.W."/>
        </authorList>
    </citation>
    <scope>NUCLEOTIDE SEQUENCE [LARGE SCALE GENOMIC DNA]</scope>
    <source>
        <strain evidence="7">H143</strain>
    </source>
</reference>
<keyword evidence="2" id="KW-0238">DNA-binding</keyword>
<evidence type="ECO:0000313" key="7">
    <source>
        <dbReference type="Proteomes" id="UP000002624"/>
    </source>
</evidence>
<evidence type="ECO:0000256" key="1">
    <source>
        <dbReference type="ARBA" id="ARBA00023015"/>
    </source>
</evidence>
<evidence type="ECO:0000259" key="5">
    <source>
        <dbReference type="Pfam" id="PF00172"/>
    </source>
</evidence>
<keyword evidence="3" id="KW-0804">Transcription</keyword>
<dbReference type="CDD" id="cd00067">
    <property type="entry name" value="GAL4"/>
    <property type="match status" value="1"/>
</dbReference>